<protein>
    <submittedName>
        <fullName evidence="1">Uncharacterized protein</fullName>
    </submittedName>
</protein>
<accession>A0ACC2XU57</accession>
<keyword evidence="2" id="KW-1185">Reference proteome</keyword>
<proteinExistence type="predicted"/>
<name>A0ACC2XU57_9TREE</name>
<organism evidence="1 2">
    <name type="scientific">Naganishia onofrii</name>
    <dbReference type="NCBI Taxonomy" id="1851511"/>
    <lineage>
        <taxon>Eukaryota</taxon>
        <taxon>Fungi</taxon>
        <taxon>Dikarya</taxon>
        <taxon>Basidiomycota</taxon>
        <taxon>Agaricomycotina</taxon>
        <taxon>Tremellomycetes</taxon>
        <taxon>Filobasidiales</taxon>
        <taxon>Filobasidiaceae</taxon>
        <taxon>Naganishia</taxon>
    </lineage>
</organism>
<dbReference type="Proteomes" id="UP001234202">
    <property type="component" value="Unassembled WGS sequence"/>
</dbReference>
<sequence>MTSTQSIGKAASSKSTTSVMATTHPYSRPSSTTPEAEKKHITISLSDPTLTRYGDAIYDPAFLAIALDPTVSEKEKLKAARGVRNRLSAACSRQKRKELLDGLREENEALKKEVEELRKGKDVEVEVQTKVKEEPVVVATKDEPCVTQTPPRSAPSAPGTIDPTTLTDTPLLTTTHTQSPHLALINQLIASSHTMQATITALVVDRDEWKDKYHTLLSSITQLGAAAATSQAYATPPSSQDPFLLSPAKSTSSTLVSEYLLDVNMTTATSDRSSSSSASTPSTSSTPTPIRSSLSPPLSLSSVQENTTCHPAAVVTFPSWSAFSRSSLPLTAVRLSVNVWVTLLYASYRRGTESWKSARREGKSPAAGGVSSVLGDGFSSGVGHGLGLGFDNDGLGEKQGDDEDAVTAWSRLFQDKGDADVEQGIMWIPSGLGLGLGLDLGYTDNGAAVDMSFLPPSVTTTTSNASTSTQDDFFLSPSTGIMQTLFDHSGYLSNSSHLDSNTTALEHARGRGGTEEPPLSAISSSDFIIPGFLDFPASASASSCDTSADTSVFLDEAGTSIGAGVGDVLFDGNMITVDDVMDGCSTAETSV</sequence>
<gene>
    <name evidence="1" type="ORF">QFC24_001131</name>
</gene>
<comment type="caution">
    <text evidence="1">The sequence shown here is derived from an EMBL/GenBank/DDBJ whole genome shotgun (WGS) entry which is preliminary data.</text>
</comment>
<reference evidence="1" key="1">
    <citation type="submission" date="2023-04" db="EMBL/GenBank/DDBJ databases">
        <title>Draft Genome sequencing of Naganishia species isolated from polar environments using Oxford Nanopore Technology.</title>
        <authorList>
            <person name="Leo P."/>
            <person name="Venkateswaran K."/>
        </authorList>
    </citation>
    <scope>NUCLEOTIDE SEQUENCE</scope>
    <source>
        <strain evidence="1">DBVPG 5303</strain>
    </source>
</reference>
<evidence type="ECO:0000313" key="1">
    <source>
        <dbReference type="EMBL" id="KAJ9126900.1"/>
    </source>
</evidence>
<evidence type="ECO:0000313" key="2">
    <source>
        <dbReference type="Proteomes" id="UP001234202"/>
    </source>
</evidence>
<dbReference type="EMBL" id="JASBWV010000003">
    <property type="protein sequence ID" value="KAJ9126900.1"/>
    <property type="molecule type" value="Genomic_DNA"/>
</dbReference>